<keyword evidence="1" id="KW-0175">Coiled coil</keyword>
<protein>
    <submittedName>
        <fullName evidence="3">Uncharacterized protein</fullName>
    </submittedName>
</protein>
<sequence length="389" mass="42756">MSEVELAILFESHPELLAEAEANDPSVIAEWWGSLDNGQRVSLFAGATALVGALNGLPILVRVAANRRNARRILDASRQRLDTLEERRELRERVPHGGRSEETDLLRKQIAYLEQVVDGDIQLYLYQPENDRIIELIGDPTTAKRVMSFMPGTNASLELMYDGLVDPDDPYRSGSQQEFTAWQVANGGGDLLGFVFKDGTFPQLDELVWNGPQLNGAADSIGSKYAAFHQGLDSVGFADFPRASIEHSFGSAPAGEAEKVVDFDTRVLLAPIGMKAGWQADPKTEYFVYAAEDDINKRFYNAHIPLPVIDGLGYGFSPESGGALVVRESGIPAENEFWKGATTVGGPVGAFVGEVWRIGDSIDHHNRIISSTDNQRVLGDVRELIRRTR</sequence>
<dbReference type="Proteomes" id="UP001589667">
    <property type="component" value="Unassembled WGS sequence"/>
</dbReference>
<comment type="caution">
    <text evidence="3">The sequence shown here is derived from an EMBL/GenBank/DDBJ whole genome shotgun (WGS) entry which is preliminary data.</text>
</comment>
<reference evidence="3 4" key="1">
    <citation type="submission" date="2024-09" db="EMBL/GenBank/DDBJ databases">
        <authorList>
            <person name="Sun Q."/>
            <person name="Mori K."/>
        </authorList>
    </citation>
    <scope>NUCLEOTIDE SEQUENCE [LARGE SCALE GENOMIC DNA]</scope>
    <source>
        <strain evidence="3 4">JCM 14321</strain>
    </source>
</reference>
<feature type="coiled-coil region" evidence="1">
    <location>
        <begin position="67"/>
        <end position="94"/>
    </location>
</feature>
<keyword evidence="2" id="KW-0812">Transmembrane</keyword>
<keyword evidence="2" id="KW-1133">Transmembrane helix</keyword>
<feature type="transmembrane region" description="Helical" evidence="2">
    <location>
        <begin position="41"/>
        <end position="65"/>
    </location>
</feature>
<organism evidence="3 4">
    <name type="scientific">Agromyces lapidis</name>
    <dbReference type="NCBI Taxonomy" id="279574"/>
    <lineage>
        <taxon>Bacteria</taxon>
        <taxon>Bacillati</taxon>
        <taxon>Actinomycetota</taxon>
        <taxon>Actinomycetes</taxon>
        <taxon>Micrococcales</taxon>
        <taxon>Microbacteriaceae</taxon>
        <taxon>Agromyces</taxon>
    </lineage>
</organism>
<name>A0ABV5SLL2_9MICO</name>
<evidence type="ECO:0000256" key="1">
    <source>
        <dbReference type="SAM" id="Coils"/>
    </source>
</evidence>
<evidence type="ECO:0000313" key="3">
    <source>
        <dbReference type="EMBL" id="MFB9641225.1"/>
    </source>
</evidence>
<keyword evidence="4" id="KW-1185">Reference proteome</keyword>
<evidence type="ECO:0000256" key="2">
    <source>
        <dbReference type="SAM" id="Phobius"/>
    </source>
</evidence>
<accession>A0ABV5SLL2</accession>
<dbReference type="EMBL" id="JBHMBL010000001">
    <property type="protein sequence ID" value="MFB9641225.1"/>
    <property type="molecule type" value="Genomic_DNA"/>
</dbReference>
<gene>
    <name evidence="3" type="ORF">ACFFQV_02875</name>
</gene>
<evidence type="ECO:0000313" key="4">
    <source>
        <dbReference type="Proteomes" id="UP001589667"/>
    </source>
</evidence>
<dbReference type="RefSeq" id="WP_157422841.1">
    <property type="nucleotide sequence ID" value="NZ_BAAANI010000006.1"/>
</dbReference>
<keyword evidence="2" id="KW-0472">Membrane</keyword>
<proteinExistence type="predicted"/>